<feature type="region of interest" description="Disordered" evidence="9">
    <location>
        <begin position="243"/>
        <end position="269"/>
    </location>
</feature>
<dbReference type="CDD" id="cd11685">
    <property type="entry name" value="UEV_TSG101-like"/>
    <property type="match status" value="1"/>
</dbReference>
<evidence type="ECO:0000256" key="2">
    <source>
        <dbReference type="ARBA" id="ARBA00009594"/>
    </source>
</evidence>
<evidence type="ECO:0000256" key="8">
    <source>
        <dbReference type="SAM" id="Coils"/>
    </source>
</evidence>
<name>A0A3R7P236_PENVA</name>
<evidence type="ECO:0000256" key="4">
    <source>
        <dbReference type="ARBA" id="ARBA00022753"/>
    </source>
</evidence>
<dbReference type="InterPro" id="IPR016135">
    <property type="entry name" value="UBQ-conjugating_enzyme/RWD"/>
</dbReference>
<dbReference type="PANTHER" id="PTHR23306:SF3">
    <property type="entry name" value="TUMOR SUPPRESSOR PROTEIN 101"/>
    <property type="match status" value="1"/>
</dbReference>
<evidence type="ECO:0000256" key="3">
    <source>
        <dbReference type="ARBA" id="ARBA00022448"/>
    </source>
</evidence>
<dbReference type="SUPFAM" id="SSF54495">
    <property type="entry name" value="UBC-like"/>
    <property type="match status" value="1"/>
</dbReference>
<dbReference type="Gene3D" id="6.10.250.370">
    <property type="match status" value="1"/>
</dbReference>
<dbReference type="InterPro" id="IPR017916">
    <property type="entry name" value="SB_dom"/>
</dbReference>
<comment type="caution">
    <text evidence="12">The sequence shown here is derived from an EMBL/GenBank/DDBJ whole genome shotgun (WGS) entry which is preliminary data.</text>
</comment>
<keyword evidence="13" id="KW-1185">Reference proteome</keyword>
<reference evidence="12 13" key="2">
    <citation type="submission" date="2019-01" db="EMBL/GenBank/DDBJ databases">
        <title>The decoding of complex shrimp genome reveals the adaptation for benthos swimmer, frequently molting mechanism and breeding impact on genome.</title>
        <authorList>
            <person name="Sun Y."/>
            <person name="Gao Y."/>
            <person name="Yu Y."/>
        </authorList>
    </citation>
    <scope>NUCLEOTIDE SEQUENCE [LARGE SCALE GENOMIC DNA]</scope>
    <source>
        <tissue evidence="12">Muscle</tissue>
    </source>
</reference>
<dbReference type="PROSITE" id="PS51312">
    <property type="entry name" value="SB"/>
    <property type="match status" value="1"/>
</dbReference>
<comment type="similarity">
    <text evidence="2">Belongs to the ubiquitin-conjugating enzyme family. UEV subfamily.</text>
</comment>
<dbReference type="Pfam" id="PF09454">
    <property type="entry name" value="Vps23_core"/>
    <property type="match status" value="1"/>
</dbReference>
<dbReference type="EMBL" id="QCYY01002044">
    <property type="protein sequence ID" value="ROT73274.1"/>
    <property type="molecule type" value="Genomic_DNA"/>
</dbReference>
<dbReference type="AlphaFoldDB" id="A0A3R7P236"/>
<sequence length="440" mass="48366">MSPQNHEQVVTQAVMNRYVNVEKTKRDVLTALQHYRGLGPKLDKFVFRSGTSRYLLCLEGTIPVTYKGSTYNIPICIWLLDNHPLSSPMVYVKPTPDMLIKASRHVDQNGKVYLPYLHEWNPNSSDLPGLIQIMIMTFSEMPPVYSKPKTAQPPGATPYPLPYPTNSPGYMPMPGGGPNMPYSPAQTGANTVYPPYPTQPGGYPPSTTPYPVYPPASTAGYPPSQPPTSYPPPYSAGGITYPPYPSTTSSVPTGATETSGVTGTSTTTSTGTITEEHIRASLISAVSDRVRAKLRDSYGGSQAEVSVLRQQQADLNQGKIKLEGLISKLEQEQTELDKNIRVLREKEGEIKNVLSRLSSATEPLNVDEAVTTTAPLYKQLLNAYAEDQATQDAIYYLGEALRRDVIDLDCFLKHVRSLSRKQYQLRATMIKCRAKGNMAG</sequence>
<dbReference type="InterPro" id="IPR052070">
    <property type="entry name" value="ESCRT-I_UEV_domain"/>
</dbReference>
<gene>
    <name evidence="12" type="ORF">C7M84_008294</name>
</gene>
<dbReference type="GO" id="GO:0015031">
    <property type="term" value="P:protein transport"/>
    <property type="evidence" value="ECO:0007669"/>
    <property type="project" value="UniProtKB-UniRule"/>
</dbReference>
<feature type="domain" description="SB" evidence="10">
    <location>
        <begin position="374"/>
        <end position="440"/>
    </location>
</feature>
<keyword evidence="5 7" id="KW-0653">Protein transport</keyword>
<evidence type="ECO:0008006" key="14">
    <source>
        <dbReference type="Google" id="ProtNLM"/>
    </source>
</evidence>
<dbReference type="PROSITE" id="PS51322">
    <property type="entry name" value="UEV"/>
    <property type="match status" value="1"/>
</dbReference>
<feature type="compositionally biased region" description="Low complexity" evidence="9">
    <location>
        <begin position="170"/>
        <end position="184"/>
    </location>
</feature>
<evidence type="ECO:0000256" key="9">
    <source>
        <dbReference type="SAM" id="MobiDB-lite"/>
    </source>
</evidence>
<dbReference type="PANTHER" id="PTHR23306">
    <property type="entry name" value="TUMOR SUSCEPTIBILITY GENE 101 PROTEIN-RELATED"/>
    <property type="match status" value="1"/>
</dbReference>
<dbReference type="GO" id="GO:0008333">
    <property type="term" value="P:endosome to lysosome transport"/>
    <property type="evidence" value="ECO:0007669"/>
    <property type="project" value="TreeGrafter"/>
</dbReference>
<organism evidence="12 13">
    <name type="scientific">Penaeus vannamei</name>
    <name type="common">Whiteleg shrimp</name>
    <name type="synonym">Litopenaeus vannamei</name>
    <dbReference type="NCBI Taxonomy" id="6689"/>
    <lineage>
        <taxon>Eukaryota</taxon>
        <taxon>Metazoa</taxon>
        <taxon>Ecdysozoa</taxon>
        <taxon>Arthropoda</taxon>
        <taxon>Crustacea</taxon>
        <taxon>Multicrustacea</taxon>
        <taxon>Malacostraca</taxon>
        <taxon>Eumalacostraca</taxon>
        <taxon>Eucarida</taxon>
        <taxon>Decapoda</taxon>
        <taxon>Dendrobranchiata</taxon>
        <taxon>Penaeoidea</taxon>
        <taxon>Penaeidae</taxon>
        <taxon>Penaeus</taxon>
    </lineage>
</organism>
<evidence type="ECO:0000259" key="11">
    <source>
        <dbReference type="PROSITE" id="PS51322"/>
    </source>
</evidence>
<evidence type="ECO:0000256" key="7">
    <source>
        <dbReference type="PROSITE-ProRule" id="PRU00644"/>
    </source>
</evidence>
<dbReference type="OrthoDB" id="306304at2759"/>
<dbReference type="Gene3D" id="6.10.140.820">
    <property type="match status" value="1"/>
</dbReference>
<keyword evidence="6 8" id="KW-0175">Coiled coil</keyword>
<evidence type="ECO:0000313" key="13">
    <source>
        <dbReference type="Proteomes" id="UP000283509"/>
    </source>
</evidence>
<comment type="subcellular location">
    <subcellularLocation>
        <location evidence="1">Endosome</location>
    </subcellularLocation>
</comment>
<dbReference type="Pfam" id="PF05743">
    <property type="entry name" value="UEV"/>
    <property type="match status" value="1"/>
</dbReference>
<dbReference type="SUPFAM" id="SSF140111">
    <property type="entry name" value="Endosomal sorting complex assembly domain"/>
    <property type="match status" value="1"/>
</dbReference>
<dbReference type="STRING" id="6689.A0A3R7P236"/>
<protein>
    <recommendedName>
        <fullName evidence="14">Tumor susceptibility protein 101</fullName>
    </recommendedName>
</protein>
<evidence type="ECO:0000256" key="6">
    <source>
        <dbReference type="ARBA" id="ARBA00023054"/>
    </source>
</evidence>
<feature type="domain" description="UEV" evidence="11">
    <location>
        <begin position="5"/>
        <end position="148"/>
    </location>
</feature>
<dbReference type="InterPro" id="IPR008883">
    <property type="entry name" value="UEV_N"/>
</dbReference>
<evidence type="ECO:0000256" key="1">
    <source>
        <dbReference type="ARBA" id="ARBA00004177"/>
    </source>
</evidence>
<feature type="compositionally biased region" description="Pro residues" evidence="9">
    <location>
        <begin position="194"/>
        <end position="214"/>
    </location>
</feature>
<evidence type="ECO:0000313" key="12">
    <source>
        <dbReference type="EMBL" id="ROT73274.1"/>
    </source>
</evidence>
<dbReference type="Gene3D" id="3.10.110.10">
    <property type="entry name" value="Ubiquitin Conjugating Enzyme"/>
    <property type="match status" value="1"/>
</dbReference>
<dbReference type="Proteomes" id="UP000283509">
    <property type="component" value="Unassembled WGS sequence"/>
</dbReference>
<feature type="compositionally biased region" description="Low complexity" evidence="9">
    <location>
        <begin position="246"/>
        <end position="269"/>
    </location>
</feature>
<accession>A0A3R7P236</accession>
<evidence type="ECO:0000256" key="5">
    <source>
        <dbReference type="ARBA" id="ARBA00022927"/>
    </source>
</evidence>
<dbReference type="GO" id="GO:0043130">
    <property type="term" value="F:ubiquitin binding"/>
    <property type="evidence" value="ECO:0007669"/>
    <property type="project" value="TreeGrafter"/>
</dbReference>
<dbReference type="GO" id="GO:0000813">
    <property type="term" value="C:ESCRT I complex"/>
    <property type="evidence" value="ECO:0007669"/>
    <property type="project" value="TreeGrafter"/>
</dbReference>
<feature type="region of interest" description="Disordered" evidence="9">
    <location>
        <begin position="170"/>
        <end position="229"/>
    </location>
</feature>
<reference evidence="12 13" key="1">
    <citation type="submission" date="2018-04" db="EMBL/GenBank/DDBJ databases">
        <authorList>
            <person name="Zhang X."/>
            <person name="Yuan J."/>
            <person name="Li F."/>
            <person name="Xiang J."/>
        </authorList>
    </citation>
    <scope>NUCLEOTIDE SEQUENCE [LARGE SCALE GENOMIC DNA]</scope>
    <source>
        <tissue evidence="12">Muscle</tissue>
    </source>
</reference>
<keyword evidence="4" id="KW-0967">Endosome</keyword>
<evidence type="ECO:0000259" key="10">
    <source>
        <dbReference type="PROSITE" id="PS51312"/>
    </source>
</evidence>
<dbReference type="InterPro" id="IPR037202">
    <property type="entry name" value="ESCRT_assembly_dom"/>
</dbReference>
<keyword evidence="3 7" id="KW-0813">Transport</keyword>
<proteinExistence type="inferred from homology"/>
<feature type="coiled-coil region" evidence="8">
    <location>
        <begin position="315"/>
        <end position="349"/>
    </location>
</feature>